<comment type="caution">
    <text evidence="1">The sequence shown here is derived from an EMBL/GenBank/DDBJ whole genome shotgun (WGS) entry which is preliminary data.</text>
</comment>
<dbReference type="EMBL" id="BTGU01000022">
    <property type="protein sequence ID" value="GMN46218.1"/>
    <property type="molecule type" value="Genomic_DNA"/>
</dbReference>
<protein>
    <submittedName>
        <fullName evidence="1">Uncharacterized protein</fullName>
    </submittedName>
</protein>
<dbReference type="Proteomes" id="UP001187192">
    <property type="component" value="Unassembled WGS sequence"/>
</dbReference>
<reference evidence="1" key="1">
    <citation type="submission" date="2023-07" db="EMBL/GenBank/DDBJ databases">
        <title>draft genome sequence of fig (Ficus carica).</title>
        <authorList>
            <person name="Takahashi T."/>
            <person name="Nishimura K."/>
        </authorList>
    </citation>
    <scope>NUCLEOTIDE SEQUENCE</scope>
</reference>
<organism evidence="1 2">
    <name type="scientific">Ficus carica</name>
    <name type="common">Common fig</name>
    <dbReference type="NCBI Taxonomy" id="3494"/>
    <lineage>
        <taxon>Eukaryota</taxon>
        <taxon>Viridiplantae</taxon>
        <taxon>Streptophyta</taxon>
        <taxon>Embryophyta</taxon>
        <taxon>Tracheophyta</taxon>
        <taxon>Spermatophyta</taxon>
        <taxon>Magnoliopsida</taxon>
        <taxon>eudicotyledons</taxon>
        <taxon>Gunneridae</taxon>
        <taxon>Pentapetalae</taxon>
        <taxon>rosids</taxon>
        <taxon>fabids</taxon>
        <taxon>Rosales</taxon>
        <taxon>Moraceae</taxon>
        <taxon>Ficeae</taxon>
        <taxon>Ficus</taxon>
    </lineage>
</organism>
<keyword evidence="2" id="KW-1185">Reference proteome</keyword>
<evidence type="ECO:0000313" key="1">
    <source>
        <dbReference type="EMBL" id="GMN46218.1"/>
    </source>
</evidence>
<sequence length="78" mass="8518">MTAIKAHRRKALQPITSILLNDPGGHSITFHSSEATNLSRPDDDALVLTLNVSNCEVSRILVSNGSLTDVLFCRPCER</sequence>
<proteinExistence type="predicted"/>
<evidence type="ECO:0000313" key="2">
    <source>
        <dbReference type="Proteomes" id="UP001187192"/>
    </source>
</evidence>
<accession>A0AA88A150</accession>
<gene>
    <name evidence="1" type="ORF">TIFTF001_015415</name>
</gene>
<dbReference type="AlphaFoldDB" id="A0AA88A150"/>
<name>A0AA88A150_FICCA</name>